<evidence type="ECO:0000256" key="2">
    <source>
        <dbReference type="ARBA" id="ARBA00022448"/>
    </source>
</evidence>
<keyword evidence="2" id="KW-0813">Transport</keyword>
<feature type="transmembrane region" description="Helical" evidence="9">
    <location>
        <begin position="243"/>
        <end position="268"/>
    </location>
</feature>
<comment type="similarity">
    <text evidence="7">Belongs to the major facilitator superfamily. Drug:H(+) antiporter-3 (DHA3) (TC 2.A.1.21) family.</text>
</comment>
<dbReference type="AlphaFoldDB" id="T0HRA1"/>
<feature type="transmembrane region" description="Helical" evidence="9">
    <location>
        <begin position="280"/>
        <end position="299"/>
    </location>
</feature>
<dbReference type="PANTHER" id="PTHR23513">
    <property type="entry name" value="INTEGRAL MEMBRANE EFFLUX PROTEIN-RELATED"/>
    <property type="match status" value="1"/>
</dbReference>
<dbReference type="OrthoDB" id="7283966at2"/>
<evidence type="ECO:0000313" key="12">
    <source>
        <dbReference type="Proteomes" id="UP000015527"/>
    </source>
</evidence>
<dbReference type="PATRIC" id="fig|1096930.3.peg.619"/>
<dbReference type="EMBL" id="ATHL01000028">
    <property type="protein sequence ID" value="EQB18866.1"/>
    <property type="molecule type" value="Genomic_DNA"/>
</dbReference>
<comment type="caution">
    <text evidence="11">The sequence shown here is derived from an EMBL/GenBank/DDBJ whole genome shotgun (WGS) entry which is preliminary data.</text>
</comment>
<name>T0HRA1_9SPHN</name>
<organism evidence="11 12">
    <name type="scientific">Novosphingobium lindaniclasticum LE124</name>
    <dbReference type="NCBI Taxonomy" id="1096930"/>
    <lineage>
        <taxon>Bacteria</taxon>
        <taxon>Pseudomonadati</taxon>
        <taxon>Pseudomonadota</taxon>
        <taxon>Alphaproteobacteria</taxon>
        <taxon>Sphingomonadales</taxon>
        <taxon>Sphingomonadaceae</taxon>
        <taxon>Novosphingobium</taxon>
    </lineage>
</organism>
<dbReference type="Proteomes" id="UP000015527">
    <property type="component" value="Unassembled WGS sequence"/>
</dbReference>
<gene>
    <name evidence="11" type="ORF">L284_03135</name>
</gene>
<sequence>MHQRVNTIETPSPVPPEATSPLRIADYRKFWLARFAVVFASTGMVVIIGYQLYDVARSDYGMSIAEASFQLGLLGLAQFLPIFLLTPIAGVIADRFDRRKVAGLAMSADILVAIGLAVITELELRSLPLLYVYAALHGIARVFVSPSMTAIAPNIVPVSLIPRAIAFNSIAIEAGTIIGPAAFGFLFARHHATPYWVAAGLMAIAAFSITSIRNLPPVPKEARRDHPIRQIVDGFHFIWRERFLLGCITLDLFAVLLGGATALMPVFARDILHVGPEGLGQMRAATACGAAVVALWLSFRPLAKNVGVKMLLSVAAYGAMTVGFGLSRSFMISLGFLALLGAADMISVFIRSSLVQLRTPDDKRGRVSAISGLAISASNELGEMQSGVAAALLGATGAVVFGGGAAIVITAIWAWSFPEIRRARTFAPRWEHEQ</sequence>
<evidence type="ECO:0000259" key="10">
    <source>
        <dbReference type="PROSITE" id="PS50850"/>
    </source>
</evidence>
<evidence type="ECO:0000256" key="7">
    <source>
        <dbReference type="ARBA" id="ARBA00038075"/>
    </source>
</evidence>
<proteinExistence type="inferred from homology"/>
<keyword evidence="5 9" id="KW-1133">Transmembrane helix</keyword>
<keyword evidence="12" id="KW-1185">Reference proteome</keyword>
<feature type="transmembrane region" description="Helical" evidence="9">
    <location>
        <begin position="101"/>
        <end position="120"/>
    </location>
</feature>
<feature type="transmembrane region" description="Helical" evidence="9">
    <location>
        <begin position="306"/>
        <end position="324"/>
    </location>
</feature>
<evidence type="ECO:0000256" key="8">
    <source>
        <dbReference type="ARBA" id="ARBA00040914"/>
    </source>
</evidence>
<dbReference type="InterPro" id="IPR011701">
    <property type="entry name" value="MFS"/>
</dbReference>
<comment type="subcellular location">
    <subcellularLocation>
        <location evidence="1">Cell membrane</location>
        <topology evidence="1">Multi-pass membrane protein</topology>
    </subcellularLocation>
</comment>
<dbReference type="InterPro" id="IPR036259">
    <property type="entry name" value="MFS_trans_sf"/>
</dbReference>
<keyword evidence="4 9" id="KW-0812">Transmembrane</keyword>
<feature type="transmembrane region" description="Helical" evidence="9">
    <location>
        <begin position="388"/>
        <end position="415"/>
    </location>
</feature>
<evidence type="ECO:0000256" key="1">
    <source>
        <dbReference type="ARBA" id="ARBA00004651"/>
    </source>
</evidence>
<dbReference type="SUPFAM" id="SSF103473">
    <property type="entry name" value="MFS general substrate transporter"/>
    <property type="match status" value="1"/>
</dbReference>
<evidence type="ECO:0000256" key="4">
    <source>
        <dbReference type="ARBA" id="ARBA00022692"/>
    </source>
</evidence>
<dbReference type="Gene3D" id="1.20.1250.20">
    <property type="entry name" value="MFS general substrate transporter like domains"/>
    <property type="match status" value="1"/>
</dbReference>
<dbReference type="eggNOG" id="COG0477">
    <property type="taxonomic scope" value="Bacteria"/>
</dbReference>
<feature type="transmembrane region" description="Helical" evidence="9">
    <location>
        <begin position="73"/>
        <end position="94"/>
    </location>
</feature>
<evidence type="ECO:0000256" key="9">
    <source>
        <dbReference type="SAM" id="Phobius"/>
    </source>
</evidence>
<evidence type="ECO:0000256" key="5">
    <source>
        <dbReference type="ARBA" id="ARBA00022989"/>
    </source>
</evidence>
<dbReference type="CDD" id="cd06173">
    <property type="entry name" value="MFS_MefA_like"/>
    <property type="match status" value="1"/>
</dbReference>
<evidence type="ECO:0000256" key="6">
    <source>
        <dbReference type="ARBA" id="ARBA00023136"/>
    </source>
</evidence>
<feature type="transmembrane region" description="Helical" evidence="9">
    <location>
        <begin position="194"/>
        <end position="215"/>
    </location>
</feature>
<dbReference type="RefSeq" id="WP_021232598.1">
    <property type="nucleotide sequence ID" value="NZ_ATHL01000028.1"/>
</dbReference>
<keyword evidence="6 9" id="KW-0472">Membrane</keyword>
<reference evidence="11 12" key="1">
    <citation type="journal article" date="2013" name="Genome Announc.">
        <title>Genome Sequence of Novosphingobium lindaniclasticum LE124T, Isolated from a Hexachlorocyclohexane Dumpsite.</title>
        <authorList>
            <person name="Saxena A."/>
            <person name="Nayyar N."/>
            <person name="Sangwan N."/>
            <person name="Kumari R."/>
            <person name="Khurana J.P."/>
            <person name="Lal R."/>
        </authorList>
    </citation>
    <scope>NUCLEOTIDE SEQUENCE [LARGE SCALE GENOMIC DNA]</scope>
    <source>
        <strain evidence="11 12">LE124</strain>
    </source>
</reference>
<dbReference type="PROSITE" id="PS50850">
    <property type="entry name" value="MFS"/>
    <property type="match status" value="1"/>
</dbReference>
<keyword evidence="3" id="KW-1003">Cell membrane</keyword>
<dbReference type="PANTHER" id="PTHR23513:SF9">
    <property type="entry name" value="ENTEROBACTIN EXPORTER ENTS"/>
    <property type="match status" value="1"/>
</dbReference>
<protein>
    <recommendedName>
        <fullName evidence="8">Multidrug efflux pump Tap</fullName>
    </recommendedName>
</protein>
<dbReference type="GO" id="GO:0022857">
    <property type="term" value="F:transmembrane transporter activity"/>
    <property type="evidence" value="ECO:0007669"/>
    <property type="project" value="InterPro"/>
</dbReference>
<dbReference type="GO" id="GO:0005886">
    <property type="term" value="C:plasma membrane"/>
    <property type="evidence" value="ECO:0007669"/>
    <property type="project" value="UniProtKB-SubCell"/>
</dbReference>
<dbReference type="Pfam" id="PF07690">
    <property type="entry name" value="MFS_1"/>
    <property type="match status" value="1"/>
</dbReference>
<feature type="transmembrane region" description="Helical" evidence="9">
    <location>
        <begin position="31"/>
        <end position="53"/>
    </location>
</feature>
<feature type="transmembrane region" description="Helical" evidence="9">
    <location>
        <begin position="165"/>
        <end position="188"/>
    </location>
</feature>
<accession>T0HRA1</accession>
<feature type="domain" description="Major facilitator superfamily (MFS) profile" evidence="10">
    <location>
        <begin position="29"/>
        <end position="422"/>
    </location>
</feature>
<evidence type="ECO:0000256" key="3">
    <source>
        <dbReference type="ARBA" id="ARBA00022475"/>
    </source>
</evidence>
<dbReference type="InterPro" id="IPR020846">
    <property type="entry name" value="MFS_dom"/>
</dbReference>
<evidence type="ECO:0000313" key="11">
    <source>
        <dbReference type="EMBL" id="EQB18866.1"/>
    </source>
</evidence>